<dbReference type="RefSeq" id="WP_379799462.1">
    <property type="nucleotide sequence ID" value="NZ_JBHSFY010000010.1"/>
</dbReference>
<feature type="compositionally biased region" description="Acidic residues" evidence="1">
    <location>
        <begin position="130"/>
        <end position="148"/>
    </location>
</feature>
<name>A0ABV8ZG25_9FLAO</name>
<gene>
    <name evidence="2" type="ORF">ACFO3N_16430</name>
</gene>
<protein>
    <submittedName>
        <fullName evidence="2">Uncharacterized protein</fullName>
    </submittedName>
</protein>
<evidence type="ECO:0000256" key="1">
    <source>
        <dbReference type="SAM" id="MobiDB-lite"/>
    </source>
</evidence>
<organism evidence="2 3">
    <name type="scientific">Flavobacterium chungangensis</name>
    <dbReference type="NCBI Taxonomy" id="2708132"/>
    <lineage>
        <taxon>Bacteria</taxon>
        <taxon>Pseudomonadati</taxon>
        <taxon>Bacteroidota</taxon>
        <taxon>Flavobacteriia</taxon>
        <taxon>Flavobacteriales</taxon>
        <taxon>Flavobacteriaceae</taxon>
        <taxon>Flavobacterium</taxon>
    </lineage>
</organism>
<reference evidence="3" key="1">
    <citation type="journal article" date="2019" name="Int. J. Syst. Evol. Microbiol.">
        <title>The Global Catalogue of Microorganisms (GCM) 10K type strain sequencing project: providing services to taxonomists for standard genome sequencing and annotation.</title>
        <authorList>
            <consortium name="The Broad Institute Genomics Platform"/>
            <consortium name="The Broad Institute Genome Sequencing Center for Infectious Disease"/>
            <person name="Wu L."/>
            <person name="Ma J."/>
        </authorList>
    </citation>
    <scope>NUCLEOTIDE SEQUENCE [LARGE SCALE GENOMIC DNA]</scope>
    <source>
        <strain evidence="3">NBRC 103627</strain>
    </source>
</reference>
<comment type="caution">
    <text evidence="2">The sequence shown here is derived from an EMBL/GenBank/DDBJ whole genome shotgun (WGS) entry which is preliminary data.</text>
</comment>
<evidence type="ECO:0000313" key="2">
    <source>
        <dbReference type="EMBL" id="MFC4478663.1"/>
    </source>
</evidence>
<feature type="region of interest" description="Disordered" evidence="1">
    <location>
        <begin position="122"/>
        <end position="158"/>
    </location>
</feature>
<dbReference type="Proteomes" id="UP001596003">
    <property type="component" value="Unassembled WGS sequence"/>
</dbReference>
<sequence length="158" mass="18191">MPLSLTAFPSILTKLTAALPVRRSCNSARPRPNYITKLPATVLTLSFVFSPKNIFNSKPTDMKFNLYLKTAQQAPTYEEQLLLNFDEFLKKGCTNIRKAISVNTSGYRILKDDLTGYFQPERFKNRWDEEQTEENPAEPQENEEEPETFEMKSSNKSI</sequence>
<proteinExistence type="predicted"/>
<dbReference type="EMBL" id="JBHSFY010000010">
    <property type="protein sequence ID" value="MFC4478663.1"/>
    <property type="molecule type" value="Genomic_DNA"/>
</dbReference>
<keyword evidence="3" id="KW-1185">Reference proteome</keyword>
<evidence type="ECO:0000313" key="3">
    <source>
        <dbReference type="Proteomes" id="UP001596003"/>
    </source>
</evidence>
<accession>A0ABV8ZG25</accession>